<proteinExistence type="predicted"/>
<evidence type="ECO:0000313" key="1">
    <source>
        <dbReference type="EMBL" id="KAL0014871.1"/>
    </source>
</evidence>
<accession>A0AAW2E1I7</accession>
<protein>
    <submittedName>
        <fullName evidence="1">Uncharacterized protein</fullName>
    </submittedName>
</protein>
<organism evidence="1 2">
    <name type="scientific">Lithocarpus litseifolius</name>
    <dbReference type="NCBI Taxonomy" id="425828"/>
    <lineage>
        <taxon>Eukaryota</taxon>
        <taxon>Viridiplantae</taxon>
        <taxon>Streptophyta</taxon>
        <taxon>Embryophyta</taxon>
        <taxon>Tracheophyta</taxon>
        <taxon>Spermatophyta</taxon>
        <taxon>Magnoliopsida</taxon>
        <taxon>eudicotyledons</taxon>
        <taxon>Gunneridae</taxon>
        <taxon>Pentapetalae</taxon>
        <taxon>rosids</taxon>
        <taxon>fabids</taxon>
        <taxon>Fagales</taxon>
        <taxon>Fagaceae</taxon>
        <taxon>Lithocarpus</taxon>
    </lineage>
</organism>
<gene>
    <name evidence="1" type="ORF">SO802_001940</name>
</gene>
<sequence>MKNKPLDRSSRQLRYVYKLHAQLRRPMWRCDSVCGVVVVRACKDGTTTKEEAEGTARTLSSSKSFCSGDLCGGGGGSA</sequence>
<name>A0AAW2E1I7_9ROSI</name>
<reference evidence="1 2" key="1">
    <citation type="submission" date="2024-01" db="EMBL/GenBank/DDBJ databases">
        <title>A telomere-to-telomere, gap-free genome of sweet tea (Lithocarpus litseifolius).</title>
        <authorList>
            <person name="Zhou J."/>
        </authorList>
    </citation>
    <scope>NUCLEOTIDE SEQUENCE [LARGE SCALE GENOMIC DNA]</scope>
    <source>
        <strain evidence="1">Zhou-2022a</strain>
        <tissue evidence="1">Leaf</tissue>
    </source>
</reference>
<keyword evidence="2" id="KW-1185">Reference proteome</keyword>
<dbReference type="AlphaFoldDB" id="A0AAW2E1I7"/>
<dbReference type="Proteomes" id="UP001459277">
    <property type="component" value="Unassembled WGS sequence"/>
</dbReference>
<dbReference type="EMBL" id="JAZDWU010000001">
    <property type="protein sequence ID" value="KAL0014871.1"/>
    <property type="molecule type" value="Genomic_DNA"/>
</dbReference>
<comment type="caution">
    <text evidence="1">The sequence shown here is derived from an EMBL/GenBank/DDBJ whole genome shotgun (WGS) entry which is preliminary data.</text>
</comment>
<evidence type="ECO:0000313" key="2">
    <source>
        <dbReference type="Proteomes" id="UP001459277"/>
    </source>
</evidence>